<reference evidence="2 3" key="1">
    <citation type="journal article" date="2008" name="Int. J. Syst. Evol. Microbiol.">
        <title>Neptunomonas japonica sp. nov., an Osedax japonicus symbiont-like bacterium isolated from sediment adjacent to sperm whale carcasses off Kagoshima, Japan.</title>
        <authorList>
            <person name="Miyazaki M."/>
            <person name="Nogi Y."/>
            <person name="Fujiwara Y."/>
            <person name="Kawato M."/>
            <person name="Kubokawa K."/>
            <person name="Horikoshi K."/>
        </authorList>
    </citation>
    <scope>NUCLEOTIDE SEQUENCE [LARGE SCALE GENOMIC DNA]</scope>
    <source>
        <strain evidence="2 3">JAMM 1380</strain>
    </source>
</reference>
<gene>
    <name evidence="2" type="ORF">NEJAP_1415</name>
</gene>
<organism evidence="2 3">
    <name type="scientific">Neptunomonas japonica JAMM 1380</name>
    <dbReference type="NCBI Taxonomy" id="1441457"/>
    <lineage>
        <taxon>Bacteria</taxon>
        <taxon>Pseudomonadati</taxon>
        <taxon>Pseudomonadota</taxon>
        <taxon>Gammaproteobacteria</taxon>
        <taxon>Oceanospirillales</taxon>
        <taxon>Oceanospirillaceae</taxon>
        <taxon>Neptunomonas</taxon>
    </lineage>
</organism>
<dbReference type="AlphaFoldDB" id="A0A7R6PMZ1"/>
<sequence length="155" mass="16532">MGGKSAVPGRGRKPKPNSKKQLSGSRNANDNAVEFDLITNIDPPVWLDELGQGMWKTVVPHLCKEKVLAVTDLHNVEAFCSAYSTFRAAEVHITENGLVVAGATGGPMKNPACTVKNESLRQMTMYGAALGLDPASRGRLMGTGGKEKGNDFEGF</sequence>
<evidence type="ECO:0000313" key="3">
    <source>
        <dbReference type="Proteomes" id="UP000595332"/>
    </source>
</evidence>
<name>A0A7R6PMZ1_9GAMM</name>
<feature type="region of interest" description="Disordered" evidence="1">
    <location>
        <begin position="1"/>
        <end position="27"/>
    </location>
</feature>
<dbReference type="RefSeq" id="WP_201349983.1">
    <property type="nucleotide sequence ID" value="NZ_AP014546.1"/>
</dbReference>
<dbReference type="Proteomes" id="UP000595332">
    <property type="component" value="Chromosome"/>
</dbReference>
<protein>
    <submittedName>
        <fullName evidence="2">Phage terminase, small subunit</fullName>
    </submittedName>
</protein>
<dbReference type="InterPro" id="IPR006448">
    <property type="entry name" value="Phage_term_ssu_P27"/>
</dbReference>
<dbReference type="EMBL" id="AP014546">
    <property type="protein sequence ID" value="BBB29367.1"/>
    <property type="molecule type" value="Genomic_DNA"/>
</dbReference>
<evidence type="ECO:0000256" key="1">
    <source>
        <dbReference type="SAM" id="MobiDB-lite"/>
    </source>
</evidence>
<keyword evidence="3" id="KW-1185">Reference proteome</keyword>
<dbReference type="KEGG" id="njp:NEJAP_1415"/>
<evidence type="ECO:0000313" key="2">
    <source>
        <dbReference type="EMBL" id="BBB29367.1"/>
    </source>
</evidence>
<dbReference type="Pfam" id="PF05119">
    <property type="entry name" value="Terminase_4"/>
    <property type="match status" value="1"/>
</dbReference>
<accession>A0A7R6PMZ1</accession>
<proteinExistence type="predicted"/>
<dbReference type="NCBIfam" id="TIGR01558">
    <property type="entry name" value="sm_term_P27"/>
    <property type="match status" value="1"/>
</dbReference>